<comment type="subcellular location">
    <subcellularLocation>
        <location evidence="2">Membrane</location>
        <topology evidence="2">Multi-pass membrane protein</topology>
    </subcellularLocation>
</comment>
<dbReference type="InterPro" id="IPR003945">
    <property type="entry name" value="NU5C-like"/>
</dbReference>
<reference evidence="11" key="1">
    <citation type="journal article" date="2014" name="Mitochondrial DNA">
        <title>The complete mitochondrial genome of long-legs spider Pholcus sp. (Araneae: Pholcidae).</title>
        <authorList>
            <person name="Pan W.J."/>
            <person name="Fang H.Y."/>
            <person name="Zhang P."/>
            <person name="Pan H.C."/>
        </authorList>
    </citation>
    <scope>NUCLEOTIDE SEQUENCE</scope>
</reference>
<evidence type="ECO:0000256" key="2">
    <source>
        <dbReference type="ARBA" id="ARBA00004141"/>
    </source>
</evidence>
<dbReference type="EC" id="7.1.1.2" evidence="3"/>
<evidence type="ECO:0000256" key="5">
    <source>
        <dbReference type="ARBA" id="ARBA00022989"/>
    </source>
</evidence>
<dbReference type="GO" id="GO:0015990">
    <property type="term" value="P:electron transport coupled proton transport"/>
    <property type="evidence" value="ECO:0007669"/>
    <property type="project" value="TreeGrafter"/>
</dbReference>
<dbReference type="GO" id="GO:0016020">
    <property type="term" value="C:membrane"/>
    <property type="evidence" value="ECO:0007669"/>
    <property type="project" value="UniProtKB-SubCell"/>
</dbReference>
<feature type="transmembrane region" description="Helical" evidence="9">
    <location>
        <begin position="319"/>
        <end position="337"/>
    </location>
</feature>
<evidence type="ECO:0000256" key="3">
    <source>
        <dbReference type="ARBA" id="ARBA00012944"/>
    </source>
</evidence>
<dbReference type="PANTHER" id="PTHR42829:SF2">
    <property type="entry name" value="NADH-UBIQUINONE OXIDOREDUCTASE CHAIN 5"/>
    <property type="match status" value="1"/>
</dbReference>
<feature type="transmembrane region" description="Helical" evidence="9">
    <location>
        <begin position="199"/>
        <end position="217"/>
    </location>
</feature>
<evidence type="ECO:0000256" key="4">
    <source>
        <dbReference type="ARBA" id="ARBA00022692"/>
    </source>
</evidence>
<geneLocation type="mitochondrion" evidence="11"/>
<proteinExistence type="predicted"/>
<feature type="transmembrane region" description="Helical" evidence="9">
    <location>
        <begin position="229"/>
        <end position="246"/>
    </location>
</feature>
<comment type="function">
    <text evidence="1">Core subunit of the mitochondrial membrane respiratory chain NADH dehydrogenase (Complex I) that is believed to belong to the minimal assembly required for catalysis. Complex I functions in the transfer of electrons from NADH to the respiratory chain. The immediate electron acceptor for the enzyme is believed to be ubiquinone.</text>
</comment>
<sequence>MNTMILITSLIISTSLFLYSQNIFMSLSLSFCTPYPMSLEMSLSWQSSLFMSTVLLISFMIMKYSKEYIPPKNMKMFMIVLSLFVASMLLLITSNNILFLIIGWDGLGLTSYILVIFYQNSTSNNAGTLTILTNRVGDIMIIMSVSTLSFSGLWNTMMNKSFPTMVLIMLLVASMTKSAQFPFTAWLPAAMAAPTPVSALVHSSTLVTAGIILMVRISDNIHTTIMKPLLMMSLLTSITASLSAMWEMDLKKIIALSTLSQVAFMMTAISLNMPLLAMFHLITHALFKATMFMCVGQLIHSSSYQDSRSIKSNLPNSPLTLSCLGVTSMALSGLPFMSGFYSKDAIIETLCPQSLSHPLMIMMIISITLTTIYNLRITTNSVSLISSKAPDNDTTQMKDMELSLTMMTPLSLVTGSMMSWMMNPCSTLTMSFTQKITPIMTILLAWTVSNITPYLNINTNFASTVPSTMWMMNNTSTLPKMTLIPGSTLINLDNSWKENSSLIFTNSMKMYTLPLSKTPSLLLIMFTVLLPMMMYPNS</sequence>
<dbReference type="EMBL" id="KJ782458">
    <property type="protein sequence ID" value="AIG24320.1"/>
    <property type="molecule type" value="Genomic_DNA"/>
</dbReference>
<feature type="transmembrane region" description="Helical" evidence="9">
    <location>
        <begin position="164"/>
        <end position="187"/>
    </location>
</feature>
<dbReference type="PANTHER" id="PTHR42829">
    <property type="entry name" value="NADH-UBIQUINONE OXIDOREDUCTASE CHAIN 5"/>
    <property type="match status" value="1"/>
</dbReference>
<organism evidence="11">
    <name type="scientific">Pholcus sp. HCP-2014</name>
    <dbReference type="NCBI Taxonomy" id="1519082"/>
    <lineage>
        <taxon>Eukaryota</taxon>
        <taxon>Metazoa</taxon>
        <taxon>Ecdysozoa</taxon>
        <taxon>Arthropoda</taxon>
        <taxon>Chelicerata</taxon>
        <taxon>Arachnida</taxon>
        <taxon>Araneae</taxon>
        <taxon>Araneomorphae</taxon>
        <taxon>Haplogynae</taxon>
        <taxon>Pholcoidea</taxon>
        <taxon>Pholcidae</taxon>
        <taxon>Pholcus</taxon>
    </lineage>
</organism>
<feature type="transmembrane region" description="Helical" evidence="9">
    <location>
        <begin position="139"/>
        <end position="158"/>
    </location>
</feature>
<accession>A0A0U1V1N2</accession>
<keyword evidence="4 9" id="KW-0812">Transmembrane</keyword>
<feature type="transmembrane region" description="Helical" evidence="9">
    <location>
        <begin position="518"/>
        <end position="535"/>
    </location>
</feature>
<dbReference type="GO" id="GO:0003954">
    <property type="term" value="F:NADH dehydrogenase activity"/>
    <property type="evidence" value="ECO:0007669"/>
    <property type="project" value="TreeGrafter"/>
</dbReference>
<feature type="domain" description="NADH:quinone oxidoreductase/Mrp antiporter transmembrane" evidence="10">
    <location>
        <begin position="94"/>
        <end position="361"/>
    </location>
</feature>
<evidence type="ECO:0000256" key="1">
    <source>
        <dbReference type="ARBA" id="ARBA00003257"/>
    </source>
</evidence>
<dbReference type="PRINTS" id="PR01434">
    <property type="entry name" value="NADHDHGNASE5"/>
</dbReference>
<evidence type="ECO:0000256" key="9">
    <source>
        <dbReference type="SAM" id="Phobius"/>
    </source>
</evidence>
<dbReference type="InterPro" id="IPR001750">
    <property type="entry name" value="ND/Mrp_TM"/>
</dbReference>
<gene>
    <name evidence="11" type="primary">ND5</name>
</gene>
<evidence type="ECO:0000256" key="8">
    <source>
        <dbReference type="ARBA" id="ARBA00049551"/>
    </source>
</evidence>
<dbReference type="GO" id="GO:0008137">
    <property type="term" value="F:NADH dehydrogenase (ubiquinone) activity"/>
    <property type="evidence" value="ECO:0007669"/>
    <property type="project" value="UniProtKB-EC"/>
</dbReference>
<feature type="transmembrane region" description="Helical" evidence="9">
    <location>
        <begin position="74"/>
        <end position="92"/>
    </location>
</feature>
<evidence type="ECO:0000313" key="11">
    <source>
        <dbReference type="EMBL" id="AIG24320.1"/>
    </source>
</evidence>
<evidence type="ECO:0000259" key="10">
    <source>
        <dbReference type="Pfam" id="PF00361"/>
    </source>
</evidence>
<keyword evidence="6 9" id="KW-0472">Membrane</keyword>
<keyword evidence="5 9" id="KW-1133">Transmembrane helix</keyword>
<feature type="transmembrane region" description="Helical" evidence="9">
    <location>
        <begin position="357"/>
        <end position="375"/>
    </location>
</feature>
<keyword evidence="11" id="KW-0496">Mitochondrion</keyword>
<evidence type="ECO:0000256" key="7">
    <source>
        <dbReference type="ARBA" id="ARBA00031027"/>
    </source>
</evidence>
<dbReference type="AlphaFoldDB" id="A0A0U1V1N2"/>
<name>A0A0U1V1N2_9ARAC</name>
<comment type="catalytic activity">
    <reaction evidence="8">
        <text>a ubiquinone + NADH + 5 H(+)(in) = a ubiquinol + NAD(+) + 4 H(+)(out)</text>
        <dbReference type="Rhea" id="RHEA:29091"/>
        <dbReference type="Rhea" id="RHEA-COMP:9565"/>
        <dbReference type="Rhea" id="RHEA-COMP:9566"/>
        <dbReference type="ChEBI" id="CHEBI:15378"/>
        <dbReference type="ChEBI" id="CHEBI:16389"/>
        <dbReference type="ChEBI" id="CHEBI:17976"/>
        <dbReference type="ChEBI" id="CHEBI:57540"/>
        <dbReference type="ChEBI" id="CHEBI:57945"/>
        <dbReference type="EC" id="7.1.1.2"/>
    </reaction>
</comment>
<evidence type="ECO:0000256" key="6">
    <source>
        <dbReference type="ARBA" id="ARBA00023136"/>
    </source>
</evidence>
<protein>
    <recommendedName>
        <fullName evidence="3">NADH:ubiquinone reductase (H(+)-translocating)</fullName>
        <ecNumber evidence="3">7.1.1.2</ecNumber>
    </recommendedName>
    <alternativeName>
        <fullName evidence="7">NADH dehydrogenase subunit 5</fullName>
    </alternativeName>
</protein>
<feature type="transmembrane region" description="Helical" evidence="9">
    <location>
        <begin position="44"/>
        <end position="62"/>
    </location>
</feature>
<dbReference type="GO" id="GO:0042773">
    <property type="term" value="P:ATP synthesis coupled electron transport"/>
    <property type="evidence" value="ECO:0007669"/>
    <property type="project" value="InterPro"/>
</dbReference>
<dbReference type="Pfam" id="PF00361">
    <property type="entry name" value="Proton_antipo_M"/>
    <property type="match status" value="1"/>
</dbReference>